<comment type="caution">
    <text evidence="9">The sequence shown here is derived from an EMBL/GenBank/DDBJ whole genome shotgun (WGS) entry which is preliminary data.</text>
</comment>
<keyword evidence="10" id="KW-1185">Reference proteome</keyword>
<evidence type="ECO:0000256" key="6">
    <source>
        <dbReference type="ARBA" id="ARBA00022989"/>
    </source>
</evidence>
<dbReference type="PANTHER" id="PTHR21461">
    <property type="entry name" value="GLYCOSYLTRANSFERASE FAMILY 92 PROTEIN"/>
    <property type="match status" value="1"/>
</dbReference>
<name>A0AAD9K0Q8_9ANNE</name>
<dbReference type="EC" id="2.4.1.-" evidence="8"/>
<proteinExistence type="inferred from homology"/>
<dbReference type="GO" id="GO:0016020">
    <property type="term" value="C:membrane"/>
    <property type="evidence" value="ECO:0007669"/>
    <property type="project" value="UniProtKB-SubCell"/>
</dbReference>
<keyword evidence="3 8" id="KW-0328">Glycosyltransferase</keyword>
<evidence type="ECO:0000313" key="9">
    <source>
        <dbReference type="EMBL" id="KAK2161760.1"/>
    </source>
</evidence>
<keyword evidence="6" id="KW-1133">Transmembrane helix</keyword>
<evidence type="ECO:0000256" key="4">
    <source>
        <dbReference type="ARBA" id="ARBA00022679"/>
    </source>
</evidence>
<evidence type="ECO:0000256" key="8">
    <source>
        <dbReference type="RuleBase" id="RU366017"/>
    </source>
</evidence>
<dbReference type="EMBL" id="JAODUP010000110">
    <property type="protein sequence ID" value="KAK2161760.1"/>
    <property type="molecule type" value="Genomic_DNA"/>
</dbReference>
<gene>
    <name evidence="9" type="ORF">LSH36_110g04035</name>
</gene>
<protein>
    <recommendedName>
        <fullName evidence="8">Glycosyltransferase family 92 protein</fullName>
        <ecNumber evidence="8">2.4.1.-</ecNumber>
    </recommendedName>
</protein>
<evidence type="ECO:0000256" key="1">
    <source>
        <dbReference type="ARBA" id="ARBA00004167"/>
    </source>
</evidence>
<keyword evidence="5" id="KW-0812">Transmembrane</keyword>
<reference evidence="9" key="1">
    <citation type="journal article" date="2023" name="Mol. Biol. Evol.">
        <title>Third-Generation Sequencing Reveals the Adaptive Role of the Epigenome in Three Deep-Sea Polychaetes.</title>
        <authorList>
            <person name="Perez M."/>
            <person name="Aroh O."/>
            <person name="Sun Y."/>
            <person name="Lan Y."/>
            <person name="Juniper S.K."/>
            <person name="Young C.R."/>
            <person name="Angers B."/>
            <person name="Qian P.Y."/>
        </authorList>
    </citation>
    <scope>NUCLEOTIDE SEQUENCE</scope>
    <source>
        <strain evidence="9">P08H-3</strain>
    </source>
</reference>
<evidence type="ECO:0000256" key="2">
    <source>
        <dbReference type="ARBA" id="ARBA00007647"/>
    </source>
</evidence>
<keyword evidence="7" id="KW-0472">Membrane</keyword>
<dbReference type="GO" id="GO:0016757">
    <property type="term" value="F:glycosyltransferase activity"/>
    <property type="evidence" value="ECO:0007669"/>
    <property type="project" value="UniProtKB-UniRule"/>
</dbReference>
<accession>A0AAD9K0Q8</accession>
<dbReference type="Pfam" id="PF01697">
    <property type="entry name" value="Glyco_transf_92"/>
    <property type="match status" value="1"/>
</dbReference>
<evidence type="ECO:0000256" key="3">
    <source>
        <dbReference type="ARBA" id="ARBA00022676"/>
    </source>
</evidence>
<sequence>MGRILRLNISTPVPSTIPVRQPFSRPVQTRSHPHPLPLEPDNWQIVIPNVVFVYSAHLDPWSKEESVIHILGSTLKNELTSPKRTDLYCKIWIDSDEDNAPSVCETNPASINQLEQGKKYTYHSVEYNCLTGLATDMLINATVQLTDDVEKGASNAMRLHTNIREELRHNFTVCLERPLFGDVPPDWFIEWMEANAVFGAEEVLIHNLSMPDYLDPYVNFYKERGVLTVLPWDLNMDYDLTHCHIQLSMIYDCVYRLRKYSRYAVFIDLDELIVPRYSTDTTWSEMMQRANCSHPHSYGARQLLFNMKFDQVDNTSLITQDFKIRHFSLTEYRKRSKYIAHLKQVTQLSIHFASKTPINSTCVLPSEIGALHHYREKKATSHQIVRDDAMVKYKEELMERTKRTKEQVLILSGNYA</sequence>
<organism evidence="9 10">
    <name type="scientific">Paralvinella palmiformis</name>
    <dbReference type="NCBI Taxonomy" id="53620"/>
    <lineage>
        <taxon>Eukaryota</taxon>
        <taxon>Metazoa</taxon>
        <taxon>Spiralia</taxon>
        <taxon>Lophotrochozoa</taxon>
        <taxon>Annelida</taxon>
        <taxon>Polychaeta</taxon>
        <taxon>Sedentaria</taxon>
        <taxon>Canalipalpata</taxon>
        <taxon>Terebellida</taxon>
        <taxon>Terebelliformia</taxon>
        <taxon>Alvinellidae</taxon>
        <taxon>Paralvinella</taxon>
    </lineage>
</organism>
<dbReference type="GO" id="GO:0005737">
    <property type="term" value="C:cytoplasm"/>
    <property type="evidence" value="ECO:0007669"/>
    <property type="project" value="TreeGrafter"/>
</dbReference>
<dbReference type="InterPro" id="IPR008166">
    <property type="entry name" value="Glyco_transf_92"/>
</dbReference>
<evidence type="ECO:0000256" key="5">
    <source>
        <dbReference type="ARBA" id="ARBA00022692"/>
    </source>
</evidence>
<comment type="similarity">
    <text evidence="2 8">Belongs to the glycosyltransferase 92 family.</text>
</comment>
<evidence type="ECO:0000256" key="7">
    <source>
        <dbReference type="ARBA" id="ARBA00023136"/>
    </source>
</evidence>
<keyword evidence="4 8" id="KW-0808">Transferase</keyword>
<dbReference type="AlphaFoldDB" id="A0AAD9K0Q8"/>
<comment type="subcellular location">
    <subcellularLocation>
        <location evidence="1">Membrane</location>
        <topology evidence="1">Single-pass membrane protein</topology>
    </subcellularLocation>
</comment>
<dbReference type="Proteomes" id="UP001208570">
    <property type="component" value="Unassembled WGS sequence"/>
</dbReference>
<evidence type="ECO:0000313" key="10">
    <source>
        <dbReference type="Proteomes" id="UP001208570"/>
    </source>
</evidence>
<dbReference type="PANTHER" id="PTHR21461:SF69">
    <property type="entry name" value="GLYCOSYLTRANSFERASE FAMILY 92 PROTEIN"/>
    <property type="match status" value="1"/>
</dbReference>